<feature type="binding site" evidence="1">
    <location>
        <position position="60"/>
    </location>
    <ligand>
        <name>Zn(2+)</name>
        <dbReference type="ChEBI" id="CHEBI:29105"/>
        <label>2</label>
    </ligand>
</feature>
<keyword evidence="2" id="KW-0378">Hydrolase</keyword>
<sequence length="99" mass="10895">MKEVVKQYTKLDLTDEEVQRIKDAKQSNGDQPIKDSDNVAYTISNIISEHALIGWTSKGHTGTDVPLYAYGKGAQSFSGLKQNIDIANLIAKAMNVNLK</sequence>
<reference evidence="2" key="1">
    <citation type="submission" date="2023-06" db="EMBL/GenBank/DDBJ databases">
        <title>Comparative genomics of Bacillaceae isolates and their secondary metabolite potential.</title>
        <authorList>
            <person name="Song L."/>
            <person name="Nielsen L.J."/>
            <person name="Mohite O."/>
            <person name="Xu X."/>
            <person name="Weber T."/>
            <person name="Kovacs A.T."/>
        </authorList>
    </citation>
    <scope>NUCLEOTIDE SEQUENCE</scope>
    <source>
        <strain evidence="2">G1S1</strain>
    </source>
</reference>
<dbReference type="GO" id="GO:0046872">
    <property type="term" value="F:metal ion binding"/>
    <property type="evidence" value="ECO:0007669"/>
    <property type="project" value="UniProtKB-KW"/>
</dbReference>
<protein>
    <submittedName>
        <fullName evidence="2">Alkaline phosphatase</fullName>
        <ecNumber evidence="2">3.1.3.1</ecNumber>
    </submittedName>
</protein>
<comment type="cofactor">
    <cofactor evidence="1">
        <name>Zn(2+)</name>
        <dbReference type="ChEBI" id="CHEBI:29105"/>
    </cofactor>
    <text evidence="1">Binds 2 Zn(2+) ions.</text>
</comment>
<gene>
    <name evidence="2" type="ORF">QUF85_11320</name>
</gene>
<evidence type="ECO:0000313" key="2">
    <source>
        <dbReference type="EMBL" id="MDM5283895.1"/>
    </source>
</evidence>
<keyword evidence="1" id="KW-0862">Zinc</keyword>
<dbReference type="SUPFAM" id="SSF53649">
    <property type="entry name" value="Alkaline phosphatase-like"/>
    <property type="match status" value="1"/>
</dbReference>
<dbReference type="AlphaFoldDB" id="A0AAJ1QLZ3"/>
<accession>A0AAJ1QLZ3</accession>
<name>A0AAJ1QLZ3_9BACI</name>
<evidence type="ECO:0000313" key="3">
    <source>
        <dbReference type="Proteomes" id="UP001238973"/>
    </source>
</evidence>
<dbReference type="InterPro" id="IPR017850">
    <property type="entry name" value="Alkaline_phosphatase_core_sf"/>
</dbReference>
<dbReference type="EMBL" id="JAUCFI010000003">
    <property type="protein sequence ID" value="MDM5283895.1"/>
    <property type="molecule type" value="Genomic_DNA"/>
</dbReference>
<dbReference type="Proteomes" id="UP001238973">
    <property type="component" value="Unassembled WGS sequence"/>
</dbReference>
<evidence type="ECO:0000256" key="1">
    <source>
        <dbReference type="PIRSR" id="PIRSR601952-2"/>
    </source>
</evidence>
<dbReference type="InterPro" id="IPR001952">
    <property type="entry name" value="Alkaline_phosphatase"/>
</dbReference>
<dbReference type="GO" id="GO:0004035">
    <property type="term" value="F:alkaline phosphatase activity"/>
    <property type="evidence" value="ECO:0007669"/>
    <property type="project" value="UniProtKB-EC"/>
</dbReference>
<proteinExistence type="predicted"/>
<organism evidence="2 3">
    <name type="scientific">Peribacillus frigoritolerans</name>
    <dbReference type="NCBI Taxonomy" id="450367"/>
    <lineage>
        <taxon>Bacteria</taxon>
        <taxon>Bacillati</taxon>
        <taxon>Bacillota</taxon>
        <taxon>Bacilli</taxon>
        <taxon>Bacillales</taxon>
        <taxon>Bacillaceae</taxon>
        <taxon>Peribacillus</taxon>
    </lineage>
</organism>
<comment type="caution">
    <text evidence="2">The sequence shown here is derived from an EMBL/GenBank/DDBJ whole genome shotgun (WGS) entry which is preliminary data.</text>
</comment>
<dbReference type="EC" id="3.1.3.1" evidence="2"/>
<dbReference type="RefSeq" id="WP_289349645.1">
    <property type="nucleotide sequence ID" value="NZ_JAUCFI010000003.1"/>
</dbReference>
<dbReference type="Pfam" id="PF00245">
    <property type="entry name" value="Alk_phosphatase"/>
    <property type="match status" value="1"/>
</dbReference>
<keyword evidence="1" id="KW-0479">Metal-binding</keyword>
<dbReference type="Gene3D" id="1.10.60.40">
    <property type="match status" value="1"/>
</dbReference>